<dbReference type="InterPro" id="IPR013083">
    <property type="entry name" value="Znf_RING/FYVE/PHD"/>
</dbReference>
<keyword evidence="7" id="KW-1185">Reference proteome</keyword>
<keyword evidence="1" id="KW-0479">Metal-binding</keyword>
<keyword evidence="2 4" id="KW-0863">Zinc-finger</keyword>
<dbReference type="SMART" id="SM00249">
    <property type="entry name" value="PHD"/>
    <property type="match status" value="1"/>
</dbReference>
<dbReference type="InterPro" id="IPR019787">
    <property type="entry name" value="Znf_PHD-finger"/>
</dbReference>
<dbReference type="InterPro" id="IPR058054">
    <property type="entry name" value="Znf_MS1-like"/>
</dbReference>
<evidence type="ECO:0000256" key="2">
    <source>
        <dbReference type="ARBA" id="ARBA00022771"/>
    </source>
</evidence>
<dbReference type="CDD" id="cd15556">
    <property type="entry name" value="PHD_MMD1_like"/>
    <property type="match status" value="1"/>
</dbReference>
<dbReference type="GO" id="GO:0008270">
    <property type="term" value="F:zinc ion binding"/>
    <property type="evidence" value="ECO:0007669"/>
    <property type="project" value="UniProtKB-KW"/>
</dbReference>
<accession>A0A7N0RED3</accession>
<evidence type="ECO:0000256" key="4">
    <source>
        <dbReference type="PROSITE-ProRule" id="PRU00146"/>
    </source>
</evidence>
<sequence length="761" mass="85160">MVVNCRPAKRIKRRPNSIDTYNFFDFVSGQQHLHHDHHLSYEPFRTRVKNFLSNHPRSLPFPPSLFPSVLTWQILFTLHPHHPLLLALHVVEEDATRSRSALYCDQCRVVGWSGNPVCCKRYHFIIKADSGSIEGCQKPCSGCGNMLHLHDARCKSCCTIVSTDDLEDWVFGLLGDSTHLLHGVVHSNGYGHLLTVNGREGGSKFLSGSNIMSFWDRICKFLCVRKVTVMDVSKKYGLEYRLLNAISKGQSWYGHWGYEFGAGCYGVTRDVYDQAVETLSNVPLSLFSFQARKPQSRLQAVISFYQTLSDSKLDNVKDLFSFMLGMVNESDKLRSSYDEITTSKDLCEWTSFEIQSVEHAMMRVLMAACGNSSWVSHRALKGAVSRAASPDLLEYCLKNLPGKSTSNGLVVMARCSFISSVLEFRLELPNSHNAFDLVKMHPSRVQIIQDLKFIYDSLQNPVDSVRSKSLRELLVTSITRILDCKQFVKDYESSMFPCKSSGPDSLLIWCQVELADQPKCESSVPSELIVLAPTATLADLKKEATEVFQEVYAMLKRFQADELLGYGPVDDSMSLHFLVGTYGEVRIKGRCQMKHGLYLYRMERGTDKWTVDCICGATDDDGEPMLACDTCGVWQHTRCVGISSSEHIPAKFICEECLCVKNSDGAAVTSDSDASAKAVVFLKRHGLLTNLQTSGGRVGGFCFDADEVMKSWVARPSKTPQSRGDVINDIEAKNSMKLFEDERLGFKAPEIIGTSQSDSMG</sequence>
<organism evidence="6 7">
    <name type="scientific">Kalanchoe fedtschenkoi</name>
    <name type="common">Lavender scallops</name>
    <name type="synonym">South American air plant</name>
    <dbReference type="NCBI Taxonomy" id="63787"/>
    <lineage>
        <taxon>Eukaryota</taxon>
        <taxon>Viridiplantae</taxon>
        <taxon>Streptophyta</taxon>
        <taxon>Embryophyta</taxon>
        <taxon>Tracheophyta</taxon>
        <taxon>Spermatophyta</taxon>
        <taxon>Magnoliopsida</taxon>
        <taxon>eudicotyledons</taxon>
        <taxon>Gunneridae</taxon>
        <taxon>Pentapetalae</taxon>
        <taxon>Saxifragales</taxon>
        <taxon>Crassulaceae</taxon>
        <taxon>Kalanchoe</taxon>
    </lineage>
</organism>
<dbReference type="PROSITE" id="PS01359">
    <property type="entry name" value="ZF_PHD_1"/>
    <property type="match status" value="1"/>
</dbReference>
<evidence type="ECO:0000313" key="7">
    <source>
        <dbReference type="Proteomes" id="UP000594263"/>
    </source>
</evidence>
<proteinExistence type="predicted"/>
<dbReference type="EnsemblPlants" id="Kaladp0009s0011.1.v1.1">
    <property type="protein sequence ID" value="Kaladp0009s0011.1.v1.1"/>
    <property type="gene ID" value="Kaladp0009s0011.v1.1"/>
</dbReference>
<dbReference type="InterPro" id="IPR001965">
    <property type="entry name" value="Znf_PHD"/>
</dbReference>
<dbReference type="PANTHER" id="PTHR46201:SF6">
    <property type="entry name" value="PHD FINGER PLANT-LIKE PROTEIN"/>
    <property type="match status" value="1"/>
</dbReference>
<evidence type="ECO:0000313" key="6">
    <source>
        <dbReference type="EnsemblPlants" id="Kaladp0009s0011.1.v1.1"/>
    </source>
</evidence>
<dbReference type="Gene3D" id="3.30.40.10">
    <property type="entry name" value="Zinc/RING finger domain, C3HC4 (zinc finger)"/>
    <property type="match status" value="1"/>
</dbReference>
<feature type="domain" description="PHD-type" evidence="5">
    <location>
        <begin position="610"/>
        <end position="660"/>
    </location>
</feature>
<protein>
    <recommendedName>
        <fullName evidence="5">PHD-type domain-containing protein</fullName>
    </recommendedName>
</protein>
<evidence type="ECO:0000256" key="1">
    <source>
        <dbReference type="ARBA" id="ARBA00022723"/>
    </source>
</evidence>
<dbReference type="SUPFAM" id="SSF57903">
    <property type="entry name" value="FYVE/PHD zinc finger"/>
    <property type="match status" value="1"/>
</dbReference>
<dbReference type="AlphaFoldDB" id="A0A7N0RED3"/>
<dbReference type="Proteomes" id="UP000594263">
    <property type="component" value="Unplaced"/>
</dbReference>
<dbReference type="Pfam" id="PF25565">
    <property type="entry name" value="Ubiquitin_At1g33420"/>
    <property type="match status" value="1"/>
</dbReference>
<evidence type="ECO:0000259" key="5">
    <source>
        <dbReference type="PROSITE" id="PS50016"/>
    </source>
</evidence>
<keyword evidence="3" id="KW-0862">Zinc</keyword>
<dbReference type="Pfam" id="PF00628">
    <property type="entry name" value="PHD"/>
    <property type="match status" value="1"/>
</dbReference>
<evidence type="ECO:0000256" key="3">
    <source>
        <dbReference type="ARBA" id="ARBA00022833"/>
    </source>
</evidence>
<dbReference type="OMA" id="IHLWCHV"/>
<dbReference type="PANTHER" id="PTHR46201">
    <property type="entry name" value="PHD FINGER PROTEIN MALE MEIOCYTE DEATH 1-RELATED"/>
    <property type="match status" value="1"/>
</dbReference>
<reference evidence="6" key="1">
    <citation type="submission" date="2021-01" db="UniProtKB">
        <authorList>
            <consortium name="EnsemblPlants"/>
        </authorList>
    </citation>
    <scope>IDENTIFICATION</scope>
</reference>
<dbReference type="PROSITE" id="PS50016">
    <property type="entry name" value="ZF_PHD_2"/>
    <property type="match status" value="1"/>
</dbReference>
<dbReference type="Gramene" id="Kaladp0009s0011.1.v1.1">
    <property type="protein sequence ID" value="Kaladp0009s0011.1.v1.1"/>
    <property type="gene ID" value="Kaladp0009s0011.v1.1"/>
</dbReference>
<name>A0A7N0RED3_KALFE</name>
<dbReference type="InterPro" id="IPR011011">
    <property type="entry name" value="Znf_FYVE_PHD"/>
</dbReference>
<dbReference type="InterPro" id="IPR057765">
    <property type="entry name" value="MS1-like_ubiquitin"/>
</dbReference>
<dbReference type="InterPro" id="IPR019786">
    <property type="entry name" value="Zinc_finger_PHD-type_CS"/>
</dbReference>